<sequence>MTRFRFWSLCAFGRHDAACVVAGALLGGHGRVGFENNFWRPAGSIAASNADLVHLTAATLAAAGRKPISAQQPRELWRGIED</sequence>
<dbReference type="InterPro" id="IPR013785">
    <property type="entry name" value="Aldolase_TIM"/>
</dbReference>
<dbReference type="Proteomes" id="UP000245698">
    <property type="component" value="Unassembled WGS sequence"/>
</dbReference>
<evidence type="ECO:0008006" key="3">
    <source>
        <dbReference type="Google" id="ProtNLM"/>
    </source>
</evidence>
<gene>
    <name evidence="1" type="ORF">BQ8482_530003</name>
</gene>
<keyword evidence="2" id="KW-1185">Reference proteome</keyword>
<dbReference type="AlphaFoldDB" id="A0A2P9AUP6"/>
<proteinExistence type="predicted"/>
<dbReference type="Gene3D" id="3.20.20.70">
    <property type="entry name" value="Aldolase class I"/>
    <property type="match status" value="1"/>
</dbReference>
<organism evidence="1 2">
    <name type="scientific">Mesorhizobium delmotii</name>
    <dbReference type="NCBI Taxonomy" id="1631247"/>
    <lineage>
        <taxon>Bacteria</taxon>
        <taxon>Pseudomonadati</taxon>
        <taxon>Pseudomonadota</taxon>
        <taxon>Alphaproteobacteria</taxon>
        <taxon>Hyphomicrobiales</taxon>
        <taxon>Phyllobacteriaceae</taxon>
        <taxon>Mesorhizobium</taxon>
    </lineage>
</organism>
<protein>
    <recommendedName>
        <fullName evidence="3">3-keto-5-aminohexanoate cleavage enzyme</fullName>
    </recommendedName>
</protein>
<accession>A0A2P9AUP6</accession>
<dbReference type="InterPro" id="IPR008567">
    <property type="entry name" value="BKACE"/>
</dbReference>
<evidence type="ECO:0000313" key="1">
    <source>
        <dbReference type="EMBL" id="SJM34833.1"/>
    </source>
</evidence>
<reference evidence="2" key="1">
    <citation type="submission" date="2016-12" db="EMBL/GenBank/DDBJ databases">
        <authorList>
            <person name="Brunel B."/>
        </authorList>
    </citation>
    <scope>NUCLEOTIDE SEQUENCE [LARGE SCALE GENOMIC DNA]</scope>
</reference>
<evidence type="ECO:0000313" key="2">
    <source>
        <dbReference type="Proteomes" id="UP000245698"/>
    </source>
</evidence>
<name>A0A2P9AUP6_9HYPH</name>
<dbReference type="Pfam" id="PF05853">
    <property type="entry name" value="BKACE"/>
    <property type="match status" value="1"/>
</dbReference>
<dbReference type="EMBL" id="FUIG01000063">
    <property type="protein sequence ID" value="SJM34833.1"/>
    <property type="molecule type" value="Genomic_DNA"/>
</dbReference>
<dbReference type="GO" id="GO:0043720">
    <property type="term" value="F:3-keto-5-aminohexanoate cleavage activity"/>
    <property type="evidence" value="ECO:0007669"/>
    <property type="project" value="InterPro"/>
</dbReference>